<gene>
    <name evidence="2" type="ORF">H5410_051920</name>
</gene>
<feature type="signal peptide" evidence="1">
    <location>
        <begin position="1"/>
        <end position="24"/>
    </location>
</feature>
<proteinExistence type="predicted"/>
<feature type="chain" id="PRO_5039887283" evidence="1">
    <location>
        <begin position="25"/>
        <end position="101"/>
    </location>
</feature>
<name>A0A9J5X1H8_SOLCO</name>
<keyword evidence="3" id="KW-1185">Reference proteome</keyword>
<dbReference type="Proteomes" id="UP000824120">
    <property type="component" value="Chromosome 10"/>
</dbReference>
<keyword evidence="1" id="KW-0732">Signal</keyword>
<comment type="caution">
    <text evidence="2">The sequence shown here is derived from an EMBL/GenBank/DDBJ whole genome shotgun (WGS) entry which is preliminary data.</text>
</comment>
<organism evidence="2 3">
    <name type="scientific">Solanum commersonii</name>
    <name type="common">Commerson's wild potato</name>
    <name type="synonym">Commerson's nightshade</name>
    <dbReference type="NCBI Taxonomy" id="4109"/>
    <lineage>
        <taxon>Eukaryota</taxon>
        <taxon>Viridiplantae</taxon>
        <taxon>Streptophyta</taxon>
        <taxon>Embryophyta</taxon>
        <taxon>Tracheophyta</taxon>
        <taxon>Spermatophyta</taxon>
        <taxon>Magnoliopsida</taxon>
        <taxon>eudicotyledons</taxon>
        <taxon>Gunneridae</taxon>
        <taxon>Pentapetalae</taxon>
        <taxon>asterids</taxon>
        <taxon>lamiids</taxon>
        <taxon>Solanales</taxon>
        <taxon>Solanaceae</taxon>
        <taxon>Solanoideae</taxon>
        <taxon>Solaneae</taxon>
        <taxon>Solanum</taxon>
    </lineage>
</organism>
<dbReference type="AlphaFoldDB" id="A0A9J5X1H8"/>
<reference evidence="2 3" key="1">
    <citation type="submission" date="2020-09" db="EMBL/GenBank/DDBJ databases">
        <title>De no assembly of potato wild relative species, Solanum commersonii.</title>
        <authorList>
            <person name="Cho K."/>
        </authorList>
    </citation>
    <scope>NUCLEOTIDE SEQUENCE [LARGE SCALE GENOMIC DNA]</scope>
    <source>
        <strain evidence="2">LZ3.2</strain>
        <tissue evidence="2">Leaf</tissue>
    </source>
</reference>
<evidence type="ECO:0000313" key="3">
    <source>
        <dbReference type="Proteomes" id="UP000824120"/>
    </source>
</evidence>
<evidence type="ECO:0000313" key="2">
    <source>
        <dbReference type="EMBL" id="KAG5581293.1"/>
    </source>
</evidence>
<dbReference type="EMBL" id="JACXVP010000010">
    <property type="protein sequence ID" value="KAG5581293.1"/>
    <property type="molecule type" value="Genomic_DNA"/>
</dbReference>
<dbReference type="OrthoDB" id="10304773at2759"/>
<accession>A0A9J5X1H8</accession>
<evidence type="ECO:0000256" key="1">
    <source>
        <dbReference type="SAM" id="SignalP"/>
    </source>
</evidence>
<protein>
    <submittedName>
        <fullName evidence="2">Uncharacterized protein</fullName>
    </submittedName>
</protein>
<sequence length="101" mass="11998">MWFLRKSICKLILYFLLLLMKLSNTPKEMKQDRKDGNPQNLATTFFKTRKKENKLIEPIEIEKHAQIEEKVKVEQYLLSIEIVEKYCGPQTHGHVFDFGVE</sequence>